<evidence type="ECO:0000256" key="1">
    <source>
        <dbReference type="ARBA" id="ARBA00022723"/>
    </source>
</evidence>
<dbReference type="InterPro" id="IPR013087">
    <property type="entry name" value="Znf_C2H2_type"/>
</dbReference>
<feature type="region of interest" description="Disordered" evidence="7">
    <location>
        <begin position="636"/>
        <end position="688"/>
    </location>
</feature>
<keyword evidence="2 5" id="KW-0863">Zinc-finger</keyword>
<gene>
    <name evidence="10" type="primary">LOC115531298</name>
</gene>
<feature type="domain" description="THAP-type" evidence="9">
    <location>
        <begin position="1"/>
        <end position="91"/>
    </location>
</feature>
<dbReference type="GO" id="GO:0070187">
    <property type="term" value="C:shelterin complex"/>
    <property type="evidence" value="ECO:0007669"/>
    <property type="project" value="InterPro"/>
</dbReference>
<dbReference type="PROSITE" id="PS50157">
    <property type="entry name" value="ZINC_FINGER_C2H2_2"/>
    <property type="match status" value="2"/>
</dbReference>
<dbReference type="SMART" id="SM00355">
    <property type="entry name" value="ZnF_C2H2"/>
    <property type="match status" value="2"/>
</dbReference>
<dbReference type="Pfam" id="PF05485">
    <property type="entry name" value="THAP"/>
    <property type="match status" value="1"/>
</dbReference>
<dbReference type="InterPro" id="IPR039098">
    <property type="entry name" value="TINF2"/>
</dbReference>
<feature type="region of interest" description="Disordered" evidence="7">
    <location>
        <begin position="82"/>
        <end position="154"/>
    </location>
</feature>
<dbReference type="PROSITE" id="PS50950">
    <property type="entry name" value="ZF_THAP"/>
    <property type="match status" value="1"/>
</dbReference>
<evidence type="ECO:0000256" key="2">
    <source>
        <dbReference type="ARBA" id="ARBA00022771"/>
    </source>
</evidence>
<keyword evidence="4 6" id="KW-0238">DNA-binding</keyword>
<evidence type="ECO:0000313" key="10">
    <source>
        <dbReference type="Ensembl" id="ENSGMOP00000048593.1"/>
    </source>
</evidence>
<keyword evidence="11" id="KW-1185">Reference proteome</keyword>
<dbReference type="GO" id="GO:0042162">
    <property type="term" value="F:telomeric DNA binding"/>
    <property type="evidence" value="ECO:0007669"/>
    <property type="project" value="TreeGrafter"/>
</dbReference>
<keyword evidence="1" id="KW-0479">Metal-binding</keyword>
<dbReference type="GeneTree" id="ENSGT00400000022326"/>
<feature type="compositionally biased region" description="Polar residues" evidence="7">
    <location>
        <begin position="92"/>
        <end position="107"/>
    </location>
</feature>
<feature type="domain" description="C2H2-type" evidence="8">
    <location>
        <begin position="611"/>
        <end position="639"/>
    </location>
</feature>
<keyword evidence="3" id="KW-0862">Zinc</keyword>
<dbReference type="Proteomes" id="UP000694546">
    <property type="component" value="Chromosome 18"/>
</dbReference>
<dbReference type="SMART" id="SM00980">
    <property type="entry name" value="THAP"/>
    <property type="match status" value="1"/>
</dbReference>
<reference evidence="10" key="2">
    <citation type="submission" date="2025-09" db="UniProtKB">
        <authorList>
            <consortium name="Ensembl"/>
        </authorList>
    </citation>
    <scope>IDENTIFICATION</scope>
</reference>
<dbReference type="Pfam" id="PF00096">
    <property type="entry name" value="zf-C2H2"/>
    <property type="match status" value="1"/>
</dbReference>
<dbReference type="AlphaFoldDB" id="A0A8C5BN70"/>
<dbReference type="InterPro" id="IPR006612">
    <property type="entry name" value="THAP_Znf"/>
</dbReference>
<accession>A0A8C5BN70</accession>
<dbReference type="Pfam" id="PF14973">
    <property type="entry name" value="TINF2_N"/>
    <property type="match status" value="1"/>
</dbReference>
<dbReference type="GO" id="GO:0016233">
    <property type="term" value="P:telomere capping"/>
    <property type="evidence" value="ECO:0007669"/>
    <property type="project" value="InterPro"/>
</dbReference>
<evidence type="ECO:0000256" key="4">
    <source>
        <dbReference type="ARBA" id="ARBA00023125"/>
    </source>
</evidence>
<dbReference type="InterPro" id="IPR029400">
    <property type="entry name" value="TINF2_N"/>
</dbReference>
<dbReference type="GO" id="GO:1904356">
    <property type="term" value="P:regulation of telomere maintenance via telomere lengthening"/>
    <property type="evidence" value="ECO:0007669"/>
    <property type="project" value="TreeGrafter"/>
</dbReference>
<dbReference type="InterPro" id="IPR036236">
    <property type="entry name" value="Znf_C2H2_sf"/>
</dbReference>
<dbReference type="Gene3D" id="3.30.160.60">
    <property type="entry name" value="Classic Zinc Finger"/>
    <property type="match status" value="2"/>
</dbReference>
<evidence type="ECO:0000256" key="6">
    <source>
        <dbReference type="PROSITE-ProRule" id="PRU00309"/>
    </source>
</evidence>
<proteinExistence type="predicted"/>
<feature type="compositionally biased region" description="Polar residues" evidence="7">
    <location>
        <begin position="648"/>
        <end position="658"/>
    </location>
</feature>
<sequence>MVNYCRVFGCTNRSDREKHLEYYRLPKVITNQGEQCQKLSEERRRLWLAKLNQDLRGKNLDNVRICSAHFLSGKRSDLYQKDDPDWVPSVGMTGQQRSPEKAGTSSRYSRRGNRTQQRLREAAADAAAGAGVAAETDDSETDDPTTSGYISSNLCSTETQKTPLPYLRVLVPPLRLVSAAIWHTVQHRIVSAYGLLDHVITEITEIVPGLLNCRQRWLLCFNFQAQLVLDLCRPGQTIDLNTLQPHLERMQQLSSLLSKEVYNSAEGISGPSMLIILIQRLITDQENRHHFYQDVFPQKYGPEYYKAVELLVMKFLVALERLLVVPNLQQVANMLGSAPSVLAECVAFPLHQELKSILEHQNDCNNPSNIGDGVCTVQSPHSLEMILVEEEETLLKANMLDDYVDPPGRAQTMDVATAENARMGFDTKDTMSVEDFVTIRPIMVKVYSLEDIACLQKMVPSQSPRVVLDPRAVELHLGSNIKGPEDEKVKLCVRTKADSTSEGQSSAFVKMEQDIVMITVGDSPPNDHLKNPCMSNVAPASTMANEVAPASPDPSRSPIRPNRVIELSEYFRRRRRNEPKANRTCPTCGKILSRSSDLARHQLTHTGERPFQCTQCKKAYQFHHDLKKHILRLCPGAGPGMAPPPTPDDQTAKSLNTEDGSRELWRTTESYQEAPRRRRRLSMSTYIT</sequence>
<reference evidence="10" key="1">
    <citation type="submission" date="2025-08" db="UniProtKB">
        <authorList>
            <consortium name="Ensembl"/>
        </authorList>
    </citation>
    <scope>IDENTIFICATION</scope>
</reference>
<dbReference type="Ensembl" id="ENSGMOT00000041272.1">
    <property type="protein sequence ID" value="ENSGMOP00000048593.1"/>
    <property type="gene ID" value="ENSGMOG00000022739.1"/>
</dbReference>
<dbReference type="PROSITE" id="PS00028">
    <property type="entry name" value="ZINC_FINGER_C2H2_1"/>
    <property type="match status" value="1"/>
</dbReference>
<name>A0A8C5BN70_GADMO</name>
<dbReference type="SUPFAM" id="SSF57716">
    <property type="entry name" value="Glucocorticoid receptor-like (DNA-binding domain)"/>
    <property type="match status" value="1"/>
</dbReference>
<evidence type="ECO:0000259" key="8">
    <source>
        <dbReference type="PROSITE" id="PS50157"/>
    </source>
</evidence>
<evidence type="ECO:0000256" key="3">
    <source>
        <dbReference type="ARBA" id="ARBA00022833"/>
    </source>
</evidence>
<organism evidence="10 11">
    <name type="scientific">Gadus morhua</name>
    <name type="common">Atlantic cod</name>
    <dbReference type="NCBI Taxonomy" id="8049"/>
    <lineage>
        <taxon>Eukaryota</taxon>
        <taxon>Metazoa</taxon>
        <taxon>Chordata</taxon>
        <taxon>Craniata</taxon>
        <taxon>Vertebrata</taxon>
        <taxon>Euteleostomi</taxon>
        <taxon>Actinopterygii</taxon>
        <taxon>Neopterygii</taxon>
        <taxon>Teleostei</taxon>
        <taxon>Neoteleostei</taxon>
        <taxon>Acanthomorphata</taxon>
        <taxon>Zeiogadaria</taxon>
        <taxon>Gadariae</taxon>
        <taxon>Gadiformes</taxon>
        <taxon>Gadoidei</taxon>
        <taxon>Gadidae</taxon>
        <taxon>Gadus</taxon>
    </lineage>
</organism>
<dbReference type="SUPFAM" id="SSF57667">
    <property type="entry name" value="beta-beta-alpha zinc fingers"/>
    <property type="match status" value="1"/>
</dbReference>
<evidence type="ECO:0000256" key="7">
    <source>
        <dbReference type="SAM" id="MobiDB-lite"/>
    </source>
</evidence>
<feature type="domain" description="C2H2-type" evidence="8">
    <location>
        <begin position="583"/>
        <end position="610"/>
    </location>
</feature>
<evidence type="ECO:0000259" key="9">
    <source>
        <dbReference type="PROSITE" id="PS50950"/>
    </source>
</evidence>
<evidence type="ECO:0000256" key="5">
    <source>
        <dbReference type="PROSITE-ProRule" id="PRU00042"/>
    </source>
</evidence>
<dbReference type="PANTHER" id="PTHR15512:SF2">
    <property type="match status" value="1"/>
</dbReference>
<evidence type="ECO:0000313" key="11">
    <source>
        <dbReference type="Proteomes" id="UP000694546"/>
    </source>
</evidence>
<dbReference type="CDD" id="cd11657">
    <property type="entry name" value="TIN2_N"/>
    <property type="match status" value="1"/>
</dbReference>
<dbReference type="GO" id="GO:0008270">
    <property type="term" value="F:zinc ion binding"/>
    <property type="evidence" value="ECO:0007669"/>
    <property type="project" value="UniProtKB-KW"/>
</dbReference>
<feature type="compositionally biased region" description="Low complexity" evidence="7">
    <location>
        <begin position="124"/>
        <end position="134"/>
    </location>
</feature>
<protein>
    <submittedName>
        <fullName evidence="10">Uncharacterized LOC115531298</fullName>
    </submittedName>
</protein>
<dbReference type="PANTHER" id="PTHR15512">
    <property type="entry name" value="TERF1-INTERACTING NUCLEAR FACTOR 2"/>
    <property type="match status" value="1"/>
</dbReference>